<dbReference type="Gene3D" id="1.10.10.1190">
    <property type="entry name" value="Antirestriction protein ArdA, domain 3"/>
    <property type="match status" value="1"/>
</dbReference>
<dbReference type="InterPro" id="IPR041893">
    <property type="entry name" value="ArdA_dom3"/>
</dbReference>
<evidence type="ECO:0000313" key="1">
    <source>
        <dbReference type="EMBL" id="MBC8586219.1"/>
    </source>
</evidence>
<organism evidence="1 2">
    <name type="scientific">Youxingia wuxianensis</name>
    <dbReference type="NCBI Taxonomy" id="2763678"/>
    <lineage>
        <taxon>Bacteria</taxon>
        <taxon>Bacillati</taxon>
        <taxon>Bacillota</taxon>
        <taxon>Clostridia</taxon>
        <taxon>Eubacteriales</taxon>
        <taxon>Oscillospiraceae</taxon>
        <taxon>Youxingia</taxon>
    </lineage>
</organism>
<protein>
    <recommendedName>
        <fullName evidence="3">Antirestriction protein (ArdA)</fullName>
    </recommendedName>
</protein>
<comment type="caution">
    <text evidence="1">The sequence shown here is derived from an EMBL/GenBank/DDBJ whole genome shotgun (WGS) entry which is preliminary data.</text>
</comment>
<reference evidence="1" key="1">
    <citation type="submission" date="2020-08" db="EMBL/GenBank/DDBJ databases">
        <title>Genome public.</title>
        <authorList>
            <person name="Liu C."/>
            <person name="Sun Q."/>
        </authorList>
    </citation>
    <scope>NUCLEOTIDE SEQUENCE</scope>
    <source>
        <strain evidence="1">NSJ-64</strain>
    </source>
</reference>
<dbReference type="AlphaFoldDB" id="A0A926ETJ3"/>
<sequence>MDKVFRVELSGNKDRCCELELPAAYYSLLDALDKLQMAPGDKPRWGFLEHHSFPFLHVHLAHECDLYQLNALATFLGQMNGRERTAFEGLFNMEVAKKYGPISVATMIDLAYSTDCCHVVNASTDEQLGRFYAENDFIPALEKVPDSIFEYLDFEMLGRKARFEEGGIFASNGYVTQHTELKQVYDSLALIPEVPEYGIRLLAGGPPMDSDGLPEKQVYLNLPATQEALDHVLEMCEAPSWREVVFWAEDGAVPELLESMDCDDIQELNELAKHLKCRENSGELSKLKAVILATDCHDVGTAIQISENLDDYLFEPDQRNPEEVASEELRLIVDEQSLSILKKHVSLYNYGLDVMAANNAVLTPYGLVQRRDGNELLQAQEPPSERSGMEMMQ</sequence>
<accession>A0A926ETJ3</accession>
<name>A0A926ETJ3_9FIRM</name>
<dbReference type="EMBL" id="JACRTD010000008">
    <property type="protein sequence ID" value="MBC8586219.1"/>
    <property type="molecule type" value="Genomic_DNA"/>
</dbReference>
<proteinExistence type="predicted"/>
<dbReference type="Proteomes" id="UP000623678">
    <property type="component" value="Unassembled WGS sequence"/>
</dbReference>
<evidence type="ECO:0008006" key="3">
    <source>
        <dbReference type="Google" id="ProtNLM"/>
    </source>
</evidence>
<keyword evidence="2" id="KW-1185">Reference proteome</keyword>
<evidence type="ECO:0000313" key="2">
    <source>
        <dbReference type="Proteomes" id="UP000623678"/>
    </source>
</evidence>
<gene>
    <name evidence="1" type="ORF">H8705_11560</name>
</gene>